<keyword evidence="4" id="KW-1185">Reference proteome</keyword>
<organism evidence="3 4">
    <name type="scientific">Larinioides sclopetarius</name>
    <dbReference type="NCBI Taxonomy" id="280406"/>
    <lineage>
        <taxon>Eukaryota</taxon>
        <taxon>Metazoa</taxon>
        <taxon>Ecdysozoa</taxon>
        <taxon>Arthropoda</taxon>
        <taxon>Chelicerata</taxon>
        <taxon>Arachnida</taxon>
        <taxon>Araneae</taxon>
        <taxon>Araneomorphae</taxon>
        <taxon>Entelegynae</taxon>
        <taxon>Araneoidea</taxon>
        <taxon>Araneidae</taxon>
        <taxon>Larinioides</taxon>
    </lineage>
</organism>
<dbReference type="InterPro" id="IPR001623">
    <property type="entry name" value="DnaJ_domain"/>
</dbReference>
<dbReference type="EMBL" id="CAXIEN010000150">
    <property type="protein sequence ID" value="CAL1281915.1"/>
    <property type="molecule type" value="Genomic_DNA"/>
</dbReference>
<dbReference type="InterPro" id="IPR052594">
    <property type="entry name" value="J_domain-containing_protein"/>
</dbReference>
<evidence type="ECO:0000313" key="3">
    <source>
        <dbReference type="EMBL" id="CAL1281915.1"/>
    </source>
</evidence>
<dbReference type="GO" id="GO:0005634">
    <property type="term" value="C:nucleus"/>
    <property type="evidence" value="ECO:0007669"/>
    <property type="project" value="TreeGrafter"/>
</dbReference>
<feature type="compositionally biased region" description="Basic and acidic residues" evidence="1">
    <location>
        <begin position="216"/>
        <end position="231"/>
    </location>
</feature>
<dbReference type="PRINTS" id="PR00625">
    <property type="entry name" value="JDOMAIN"/>
</dbReference>
<dbReference type="AlphaFoldDB" id="A0AAV2ADC5"/>
<protein>
    <recommendedName>
        <fullName evidence="2">J domain-containing protein</fullName>
    </recommendedName>
</protein>
<proteinExistence type="predicted"/>
<dbReference type="Proteomes" id="UP001497382">
    <property type="component" value="Unassembled WGS sequence"/>
</dbReference>
<evidence type="ECO:0000256" key="1">
    <source>
        <dbReference type="SAM" id="MobiDB-lite"/>
    </source>
</evidence>
<gene>
    <name evidence="3" type="ORF">LARSCL_LOCUS11854</name>
</gene>
<sequence length="237" mass="27767">MSLIDYCERDFGTKSLYGVLGVKETATAKELQQAYRKISLFLLPAQAPAHRLEEFCRKFEIVSKVHYILSDASKRQVYDEKGVIDASVDKLGALFGTKYWKKLFPHIVPEDIEDFKEIYKDSEEEKEDLQTVYLRAKGDMDRLAEVYFAYSAEDEDRICDIMLKLIKRKIMPSYAKFMKEAAASIEARKKKYKRPNPEDDPASINPIVLILRNKRKNMEEQREAARDEAPRQRRRRQ</sequence>
<comment type="caution">
    <text evidence="3">The sequence shown here is derived from an EMBL/GenBank/DDBJ whole genome shotgun (WGS) entry which is preliminary data.</text>
</comment>
<reference evidence="3 4" key="1">
    <citation type="submission" date="2024-04" db="EMBL/GenBank/DDBJ databases">
        <authorList>
            <person name="Rising A."/>
            <person name="Reimegard J."/>
            <person name="Sonavane S."/>
            <person name="Akerstrom W."/>
            <person name="Nylinder S."/>
            <person name="Hedman E."/>
            <person name="Kallberg Y."/>
        </authorList>
    </citation>
    <scope>NUCLEOTIDE SEQUENCE [LARGE SCALE GENOMIC DNA]</scope>
</reference>
<evidence type="ECO:0000313" key="4">
    <source>
        <dbReference type="Proteomes" id="UP001497382"/>
    </source>
</evidence>
<dbReference type="Pfam" id="PF00226">
    <property type="entry name" value="DnaJ"/>
    <property type="match status" value="1"/>
</dbReference>
<dbReference type="Pfam" id="PF23302">
    <property type="entry name" value="HTH_DNAJC9"/>
    <property type="match status" value="1"/>
</dbReference>
<evidence type="ECO:0000259" key="2">
    <source>
        <dbReference type="PROSITE" id="PS50076"/>
    </source>
</evidence>
<dbReference type="PANTHER" id="PTHR44144">
    <property type="entry name" value="DNAJ HOMOLOG SUBFAMILY C MEMBER 9"/>
    <property type="match status" value="1"/>
</dbReference>
<dbReference type="InterPro" id="IPR036869">
    <property type="entry name" value="J_dom_sf"/>
</dbReference>
<dbReference type="Gene3D" id="1.10.287.110">
    <property type="entry name" value="DnaJ domain"/>
    <property type="match status" value="1"/>
</dbReference>
<dbReference type="SUPFAM" id="SSF46565">
    <property type="entry name" value="Chaperone J-domain"/>
    <property type="match status" value="1"/>
</dbReference>
<dbReference type="PROSITE" id="PS50076">
    <property type="entry name" value="DNAJ_2"/>
    <property type="match status" value="1"/>
</dbReference>
<feature type="domain" description="J" evidence="2">
    <location>
        <begin position="15"/>
        <end position="82"/>
    </location>
</feature>
<dbReference type="GO" id="GO:0031072">
    <property type="term" value="F:heat shock protein binding"/>
    <property type="evidence" value="ECO:0007669"/>
    <property type="project" value="TreeGrafter"/>
</dbReference>
<dbReference type="PANTHER" id="PTHR44144:SF1">
    <property type="entry name" value="DNAJ HOMOLOG SUBFAMILY C MEMBER 9"/>
    <property type="match status" value="1"/>
</dbReference>
<accession>A0AAV2ADC5</accession>
<dbReference type="GO" id="GO:0005737">
    <property type="term" value="C:cytoplasm"/>
    <property type="evidence" value="ECO:0007669"/>
    <property type="project" value="TreeGrafter"/>
</dbReference>
<dbReference type="InterPro" id="IPR056453">
    <property type="entry name" value="HTH_DNAJC9"/>
</dbReference>
<feature type="region of interest" description="Disordered" evidence="1">
    <location>
        <begin position="214"/>
        <end position="237"/>
    </location>
</feature>
<dbReference type="CDD" id="cd06257">
    <property type="entry name" value="DnaJ"/>
    <property type="match status" value="1"/>
</dbReference>
<name>A0AAV2ADC5_9ARAC</name>